<feature type="region of interest" description="Disordered" evidence="7">
    <location>
        <begin position="111"/>
        <end position="165"/>
    </location>
</feature>
<keyword evidence="10" id="KW-1185">Reference proteome</keyword>
<dbReference type="EMBL" id="JAPQKI010000005">
    <property type="protein sequence ID" value="KAJ5098175.1"/>
    <property type="molecule type" value="Genomic_DNA"/>
</dbReference>
<keyword evidence="6" id="KW-0175">Coiled coil</keyword>
<dbReference type="InterPro" id="IPR004827">
    <property type="entry name" value="bZIP"/>
</dbReference>
<feature type="compositionally biased region" description="Polar residues" evidence="7">
    <location>
        <begin position="120"/>
        <end position="152"/>
    </location>
</feature>
<evidence type="ECO:0000256" key="3">
    <source>
        <dbReference type="ARBA" id="ARBA00023125"/>
    </source>
</evidence>
<evidence type="ECO:0000256" key="5">
    <source>
        <dbReference type="ARBA" id="ARBA00023242"/>
    </source>
</evidence>
<keyword evidence="3" id="KW-0238">DNA-binding</keyword>
<dbReference type="RefSeq" id="XP_056473829.1">
    <property type="nucleotide sequence ID" value="XM_056617670.1"/>
</dbReference>
<feature type="coiled-coil region" evidence="6">
    <location>
        <begin position="181"/>
        <end position="215"/>
    </location>
</feature>
<evidence type="ECO:0000256" key="7">
    <source>
        <dbReference type="SAM" id="MobiDB-lite"/>
    </source>
</evidence>
<dbReference type="Gene3D" id="1.20.5.170">
    <property type="match status" value="1"/>
</dbReference>
<feature type="non-terminal residue" evidence="9">
    <location>
        <position position="1"/>
    </location>
</feature>
<feature type="region of interest" description="Disordered" evidence="7">
    <location>
        <begin position="1"/>
        <end position="24"/>
    </location>
</feature>
<dbReference type="AlphaFoldDB" id="A0A9W9K9Q6"/>
<evidence type="ECO:0000256" key="1">
    <source>
        <dbReference type="ARBA" id="ARBA00004123"/>
    </source>
</evidence>
<dbReference type="GO" id="GO:0000977">
    <property type="term" value="F:RNA polymerase II transcription regulatory region sequence-specific DNA binding"/>
    <property type="evidence" value="ECO:0007669"/>
    <property type="project" value="TreeGrafter"/>
</dbReference>
<dbReference type="PANTHER" id="PTHR13044:SF38">
    <property type="entry name" value="BZIP DOMAIN-CONTAINING PROTEIN"/>
    <property type="match status" value="1"/>
</dbReference>
<evidence type="ECO:0000256" key="4">
    <source>
        <dbReference type="ARBA" id="ARBA00023163"/>
    </source>
</evidence>
<accession>A0A9W9K9Q6</accession>
<dbReference type="PROSITE" id="PS50217">
    <property type="entry name" value="BZIP"/>
    <property type="match status" value="1"/>
</dbReference>
<dbReference type="SUPFAM" id="SSF57959">
    <property type="entry name" value="Leucine zipper domain"/>
    <property type="match status" value="1"/>
</dbReference>
<comment type="subcellular location">
    <subcellularLocation>
        <location evidence="1">Nucleus</location>
    </subcellularLocation>
</comment>
<protein>
    <recommendedName>
        <fullName evidence="8">BZIP domain-containing protein</fullName>
    </recommendedName>
</protein>
<name>A0A9W9K9Q6_9EURO</name>
<dbReference type="OrthoDB" id="2257100at2759"/>
<evidence type="ECO:0000256" key="2">
    <source>
        <dbReference type="ARBA" id="ARBA00023015"/>
    </source>
</evidence>
<evidence type="ECO:0000313" key="10">
    <source>
        <dbReference type="Proteomes" id="UP001149074"/>
    </source>
</evidence>
<gene>
    <name evidence="9" type="ORF">N7532_005176</name>
</gene>
<proteinExistence type="predicted"/>
<feature type="domain" description="BZIP" evidence="8">
    <location>
        <begin position="163"/>
        <end position="226"/>
    </location>
</feature>
<organism evidence="9 10">
    <name type="scientific">Penicillium argentinense</name>
    <dbReference type="NCBI Taxonomy" id="1131581"/>
    <lineage>
        <taxon>Eukaryota</taxon>
        <taxon>Fungi</taxon>
        <taxon>Dikarya</taxon>
        <taxon>Ascomycota</taxon>
        <taxon>Pezizomycotina</taxon>
        <taxon>Eurotiomycetes</taxon>
        <taxon>Eurotiomycetidae</taxon>
        <taxon>Eurotiales</taxon>
        <taxon>Aspergillaceae</taxon>
        <taxon>Penicillium</taxon>
    </lineage>
</organism>
<comment type="caution">
    <text evidence="9">The sequence shown here is derived from an EMBL/GenBank/DDBJ whole genome shotgun (WGS) entry which is preliminary data.</text>
</comment>
<dbReference type="GO" id="GO:0001228">
    <property type="term" value="F:DNA-binding transcription activator activity, RNA polymerase II-specific"/>
    <property type="evidence" value="ECO:0007669"/>
    <property type="project" value="TreeGrafter"/>
</dbReference>
<dbReference type="Pfam" id="PF07716">
    <property type="entry name" value="bZIP_2"/>
    <property type="match status" value="1"/>
</dbReference>
<dbReference type="GeneID" id="81356649"/>
<keyword evidence="2" id="KW-0805">Transcription regulation</keyword>
<dbReference type="Proteomes" id="UP001149074">
    <property type="component" value="Unassembled WGS sequence"/>
</dbReference>
<reference evidence="9" key="1">
    <citation type="submission" date="2022-11" db="EMBL/GenBank/DDBJ databases">
        <authorList>
            <person name="Petersen C."/>
        </authorList>
    </citation>
    <scope>NUCLEOTIDE SEQUENCE</scope>
    <source>
        <strain evidence="9">IBT 30761</strain>
    </source>
</reference>
<sequence>PSSSLQGLDCLPRPNYSPHHRQNHYPTTSWASPCLPTTASSSQSFNTFGQESDLWTQQHLSFADTDWNLVSIDHALPYPTGIDVAVNGLSYGMTPTFTSISDSVSNVPNTFTPSPLVPSPANSANSQDGFSNLSPASQNSGSVSTSRSSPAISQGDDALTRVDSSRVEKRRLNTLAARRCRQRRVDRMKSLEDELKSVRRERDELRLKVSKLEGETDALKGLLTRKSK</sequence>
<dbReference type="PANTHER" id="PTHR13044">
    <property type="entry name" value="ACTIVATING TRANSCRIPTION FACTOR ATF 4/5"/>
    <property type="match status" value="1"/>
</dbReference>
<keyword evidence="4" id="KW-0804">Transcription</keyword>
<keyword evidence="5" id="KW-0539">Nucleus</keyword>
<dbReference type="InterPro" id="IPR046347">
    <property type="entry name" value="bZIP_sf"/>
</dbReference>
<reference evidence="9" key="2">
    <citation type="journal article" date="2023" name="IMA Fungus">
        <title>Comparative genomic study of the Penicillium genus elucidates a diverse pangenome and 15 lateral gene transfer events.</title>
        <authorList>
            <person name="Petersen C."/>
            <person name="Sorensen T."/>
            <person name="Nielsen M.R."/>
            <person name="Sondergaard T.E."/>
            <person name="Sorensen J.L."/>
            <person name="Fitzpatrick D.A."/>
            <person name="Frisvad J.C."/>
            <person name="Nielsen K.L."/>
        </authorList>
    </citation>
    <scope>NUCLEOTIDE SEQUENCE</scope>
    <source>
        <strain evidence="9">IBT 30761</strain>
    </source>
</reference>
<dbReference type="SMART" id="SM00338">
    <property type="entry name" value="BRLZ"/>
    <property type="match status" value="1"/>
</dbReference>
<evidence type="ECO:0000256" key="6">
    <source>
        <dbReference type="SAM" id="Coils"/>
    </source>
</evidence>
<evidence type="ECO:0000259" key="8">
    <source>
        <dbReference type="PROSITE" id="PS50217"/>
    </source>
</evidence>
<evidence type="ECO:0000313" key="9">
    <source>
        <dbReference type="EMBL" id="KAJ5098175.1"/>
    </source>
</evidence>
<dbReference type="GO" id="GO:0005634">
    <property type="term" value="C:nucleus"/>
    <property type="evidence" value="ECO:0007669"/>
    <property type="project" value="UniProtKB-SubCell"/>
</dbReference>